<dbReference type="InterPro" id="IPR001878">
    <property type="entry name" value="Znf_CCHC"/>
</dbReference>
<evidence type="ECO:0000256" key="2">
    <source>
        <dbReference type="SAM" id="MobiDB-lite"/>
    </source>
</evidence>
<dbReference type="Pfam" id="PF07727">
    <property type="entry name" value="RVT_2"/>
    <property type="match status" value="1"/>
</dbReference>
<sequence>MAAMQQQMLVQGQQLQELREAQAASSSVAQAPVSPPAQVAATAPGQGGVFGLLPLVDTRGLGKPEVFKGDPATFNDWVFILRSYMGAMDRRYQALLQKAESSEIQLWNRLLTEEEQGLSTQLYYVLVMLCRGRALDKLHNCGDNEGVEAYRQLYLEYNPKLNSRYVGLLLEILRYKFEGDLVSCIESFERKVREYEKQSGKDVDDETVIGIVILGVEDQTVKEHLIRHSSRLDTWKKMRAEIMEIARTQKYLQSTPQPMDVGGLPKKPHKGSPKGAKGDGKGDKGKSTGKDAGGKKDGDKGGKGDKKKGPCFYCQKPGHTKAECRKRAADLKKAENKGRTAAAAPETQEEPESEGLAASTLILVDTGAGGGLAPVGFDNKAVEVAGDRVRMNTVTGEALELGKCKTSSLKHGDVPVEFNYRESNSVQFPVISMSEASQKGTWLVVGPSHQFLVGRCGGEQLKKALKEVPKVPLVKDKGVYWLEATMGKPQNPERHRIAAPTAREARPEVADSAPGVEVADSAPPAQVDARPLGDAPLEEPPEPEGEAGRKAKHKKVPPSVSAEMRAEHELTHLPFRSWCESCVVGKGTEDFHQRRQEEKKEDVARYCIDYCFFTKALSQEAASTDAKDILEAKAGAKAVLVCRDQKSGALFTGVANSKGTGDPYSMAFALEGMKFCGDHKANGAAERAVLELSMTVVQPTRGKSLSNDEHFVATANGIQRCRSVRRRVEAKRFDPTFVLRFEKLCRAPVVAETAPGDDTVEPSSNGGDDPMGAGPGPSDKQASSEAAGSRASGSGSVAAGSGAPSERKRGGLDLSDSPLKEARTSEPARASDSPRSPSRKREAEGKTEEVEEEMVAGLPTMHVAAMVISDRMIASAAKELEKPVYDEKTGKLLDPEKVKIGRMKEMTKMESFGVKGDITYDEAKAKGLRLVKSRWIDTEKEIEGKPGVRSRLVAQEVNTYKREDVSMGTPPIRVHRAVISHAATARPGESKSKKLIGRYDVSVAFFHADNSEKIGVIPPASEGTPNIIWELHKAMNGTREASRQWGVKIREVKTRHNFDELLLCPNTYYLKEHDLCLSCHGDDFLASGEREALDMLDKIMEENYEVKVLPRIGDPAHGGEVSEGRHLGRLIKWTGSGFTWECDPKFAPQVIEELELKGCKGVDTPASKATGVGNREVEKELSRERAEVFRRVTGTILYMAVDRPSLQYAASELAEGMSKPLEIHWLRLKRVGKYIAKYPVEKWHFELQEAPAQLESFSDSDWATDRRTRRSMSSTYQRFGKHLLDTSCGRQSLVALSSGEAEFYAMVKTAAEGKLTTEILRHFGWKVEHRVLSDSSAARSMAQRVGCGKVKHLSLKEMWIQQAVRNKELSIGKVDTLMNISDLGTKALEAARMDSLMKQLPLERGIVAAVVSCCLEKVQAAPVQSEEVWWLNLYLGLVHLLALVGLLFASYKGVEVLLKGWRWLCGRGNRPSVAQSSAAMALSRRDTPRGSGAEEAQHSAEVPTTRMPSVPEGTSVLRSPAGQSDSDRMSFRGDARTGVDDRVRVVRDTLSLLTVEELKSGLRVEGLQVTGLKQDLMERLLHKFDGGDESLSDRPSTKQLRYVLYIHRHRAQCRIQYENLRTREETSKWIANWKV</sequence>
<protein>
    <recommendedName>
        <fullName evidence="7">Retrovirus-related Pol polyprotein from transposon TNT 1-94</fullName>
    </recommendedName>
</protein>
<keyword evidence="1" id="KW-0863">Zinc-finger</keyword>
<feature type="region of interest" description="Disordered" evidence="2">
    <location>
        <begin position="1476"/>
        <end position="1533"/>
    </location>
</feature>
<dbReference type="Gene3D" id="1.10.720.30">
    <property type="entry name" value="SAP domain"/>
    <property type="match status" value="1"/>
</dbReference>
<feature type="region of interest" description="Disordered" evidence="2">
    <location>
        <begin position="491"/>
        <end position="560"/>
    </location>
</feature>
<keyword evidence="6" id="KW-1185">Reference proteome</keyword>
<accession>A0A812SDH2</accession>
<feature type="compositionally biased region" description="Basic and acidic residues" evidence="2">
    <location>
        <begin position="839"/>
        <end position="848"/>
    </location>
</feature>
<comment type="caution">
    <text evidence="5">The sequence shown here is derived from an EMBL/GenBank/DDBJ whole genome shotgun (WGS) entry which is preliminary data.</text>
</comment>
<feature type="region of interest" description="Disordered" evidence="2">
    <location>
        <begin position="333"/>
        <end position="354"/>
    </location>
</feature>
<dbReference type="EMBL" id="CAJNDS010002438">
    <property type="protein sequence ID" value="CAE7475055.1"/>
    <property type="molecule type" value="Genomic_DNA"/>
</dbReference>
<dbReference type="PANTHER" id="PTHR11439">
    <property type="entry name" value="GAG-POL-RELATED RETROTRANSPOSON"/>
    <property type="match status" value="1"/>
</dbReference>
<dbReference type="GO" id="GO:0003676">
    <property type="term" value="F:nucleic acid binding"/>
    <property type="evidence" value="ECO:0007669"/>
    <property type="project" value="InterPro"/>
</dbReference>
<evidence type="ECO:0000313" key="5">
    <source>
        <dbReference type="EMBL" id="CAE7475055.1"/>
    </source>
</evidence>
<evidence type="ECO:0008006" key="7">
    <source>
        <dbReference type="Google" id="ProtNLM"/>
    </source>
</evidence>
<feature type="region of interest" description="Disordered" evidence="2">
    <location>
        <begin position="753"/>
        <end position="856"/>
    </location>
</feature>
<dbReference type="SUPFAM" id="SSF57756">
    <property type="entry name" value="Retrovirus zinc finger-like domains"/>
    <property type="match status" value="1"/>
</dbReference>
<dbReference type="InterPro" id="IPR036875">
    <property type="entry name" value="Znf_CCHC_sf"/>
</dbReference>
<evidence type="ECO:0000259" key="3">
    <source>
        <dbReference type="PROSITE" id="PS50158"/>
    </source>
</evidence>
<evidence type="ECO:0000313" key="6">
    <source>
        <dbReference type="Proteomes" id="UP000604046"/>
    </source>
</evidence>
<dbReference type="PROSITE" id="PS50800">
    <property type="entry name" value="SAP"/>
    <property type="match status" value="1"/>
</dbReference>
<dbReference type="PROSITE" id="PS50158">
    <property type="entry name" value="ZF_CCHC"/>
    <property type="match status" value="1"/>
</dbReference>
<keyword evidence="1" id="KW-0862">Zinc</keyword>
<dbReference type="InterPro" id="IPR003034">
    <property type="entry name" value="SAP_dom"/>
</dbReference>
<dbReference type="CDD" id="cd09272">
    <property type="entry name" value="RNase_HI_RT_Ty1"/>
    <property type="match status" value="1"/>
</dbReference>
<dbReference type="GO" id="GO:0008270">
    <property type="term" value="F:zinc ion binding"/>
    <property type="evidence" value="ECO:0007669"/>
    <property type="project" value="UniProtKB-KW"/>
</dbReference>
<keyword evidence="1" id="KW-0479">Metal-binding</keyword>
<gene>
    <name evidence="5" type="ORF">SNAT2548_LOCUS26689</name>
</gene>
<feature type="domain" description="CCHC-type" evidence="3">
    <location>
        <begin position="311"/>
        <end position="326"/>
    </location>
</feature>
<reference evidence="5" key="1">
    <citation type="submission" date="2021-02" db="EMBL/GenBank/DDBJ databases">
        <authorList>
            <person name="Dougan E. K."/>
            <person name="Rhodes N."/>
            <person name="Thang M."/>
            <person name="Chan C."/>
        </authorList>
    </citation>
    <scope>NUCLEOTIDE SEQUENCE</scope>
</reference>
<dbReference type="PANTHER" id="PTHR11439:SF483">
    <property type="entry name" value="PEPTIDE SYNTHASE GLIP-LIKE, PUTATIVE (AFU_ORTHOLOGUE AFUA_3G12920)-RELATED"/>
    <property type="match status" value="1"/>
</dbReference>
<dbReference type="SMART" id="SM00513">
    <property type="entry name" value="SAP"/>
    <property type="match status" value="1"/>
</dbReference>
<feature type="compositionally biased region" description="Basic and acidic residues" evidence="2">
    <location>
        <begin position="276"/>
        <end position="308"/>
    </location>
</feature>
<dbReference type="Pfam" id="PF02037">
    <property type="entry name" value="SAP"/>
    <property type="match status" value="1"/>
</dbReference>
<feature type="region of interest" description="Disordered" evidence="2">
    <location>
        <begin position="249"/>
        <end position="312"/>
    </location>
</feature>
<name>A0A812SDH2_9DINO</name>
<feature type="compositionally biased region" description="Low complexity" evidence="2">
    <location>
        <begin position="766"/>
        <end position="803"/>
    </location>
</feature>
<evidence type="ECO:0000256" key="1">
    <source>
        <dbReference type="PROSITE-ProRule" id="PRU00047"/>
    </source>
</evidence>
<organism evidence="5 6">
    <name type="scientific">Symbiodinium natans</name>
    <dbReference type="NCBI Taxonomy" id="878477"/>
    <lineage>
        <taxon>Eukaryota</taxon>
        <taxon>Sar</taxon>
        <taxon>Alveolata</taxon>
        <taxon>Dinophyceae</taxon>
        <taxon>Suessiales</taxon>
        <taxon>Symbiodiniaceae</taxon>
        <taxon>Symbiodinium</taxon>
    </lineage>
</organism>
<dbReference type="InterPro" id="IPR013103">
    <property type="entry name" value="RVT_2"/>
</dbReference>
<dbReference type="InterPro" id="IPR036361">
    <property type="entry name" value="SAP_dom_sf"/>
</dbReference>
<feature type="compositionally biased region" description="Acidic residues" evidence="2">
    <location>
        <begin position="536"/>
        <end position="545"/>
    </location>
</feature>
<proteinExistence type="predicted"/>
<dbReference type="SUPFAM" id="SSF68906">
    <property type="entry name" value="SAP domain"/>
    <property type="match status" value="1"/>
</dbReference>
<evidence type="ECO:0000259" key="4">
    <source>
        <dbReference type="PROSITE" id="PS50800"/>
    </source>
</evidence>
<feature type="domain" description="SAP" evidence="4">
    <location>
        <begin position="1550"/>
        <end position="1584"/>
    </location>
</feature>
<dbReference type="SMART" id="SM00343">
    <property type="entry name" value="ZnF_C2HC"/>
    <property type="match status" value="1"/>
</dbReference>
<feature type="compositionally biased region" description="Low complexity" evidence="2">
    <location>
        <begin position="827"/>
        <end position="836"/>
    </location>
</feature>
<dbReference type="Proteomes" id="UP000604046">
    <property type="component" value="Unassembled WGS sequence"/>
</dbReference>